<evidence type="ECO:0000313" key="8">
    <source>
        <dbReference type="Proteomes" id="UP000726737"/>
    </source>
</evidence>
<evidence type="ECO:0000256" key="5">
    <source>
        <dbReference type="SAM" id="Phobius"/>
    </source>
</evidence>
<sequence length="179" mass="19888">MTSSSQTDKKTPVVLIAGAGLGGLMLGMVLEKAGIEYCIFERALKVKPLGAAMVLGPTILPVFEQLGLMEEFNKIAVPVVSTDIYNDNMKVLGSVKMNNIIETSGFDNMIFARPRLYEMMLKQIPEHKILMGKRVLKMQEKDDQVFIHCSDNTSYNGDIVGGLMEHTHYLSEYVQVTGR</sequence>
<name>A0A9P6TTH2_9FUNG</name>
<keyword evidence="5" id="KW-0472">Membrane</keyword>
<evidence type="ECO:0000313" key="7">
    <source>
        <dbReference type="EMBL" id="KAG0246967.1"/>
    </source>
</evidence>
<gene>
    <name evidence="7" type="ORF">BG011_002226</name>
</gene>
<dbReference type="OrthoDB" id="655030at2759"/>
<protein>
    <recommendedName>
        <fullName evidence="6">FAD-binding domain-containing protein</fullName>
    </recommendedName>
</protein>
<keyword evidence="2" id="KW-0285">Flavoprotein</keyword>
<accession>A0A9P6TTH2</accession>
<keyword evidence="5" id="KW-1133">Transmembrane helix</keyword>
<dbReference type="GO" id="GO:0071949">
    <property type="term" value="F:FAD binding"/>
    <property type="evidence" value="ECO:0007669"/>
    <property type="project" value="InterPro"/>
</dbReference>
<dbReference type="AlphaFoldDB" id="A0A9P6TTH2"/>
<evidence type="ECO:0000256" key="2">
    <source>
        <dbReference type="ARBA" id="ARBA00022630"/>
    </source>
</evidence>
<dbReference type="EMBL" id="JAAAJA010001687">
    <property type="protein sequence ID" value="KAG0246967.1"/>
    <property type="molecule type" value="Genomic_DNA"/>
</dbReference>
<keyword evidence="8" id="KW-1185">Reference proteome</keyword>
<feature type="transmembrane region" description="Helical" evidence="5">
    <location>
        <begin position="12"/>
        <end position="30"/>
    </location>
</feature>
<evidence type="ECO:0000259" key="6">
    <source>
        <dbReference type="Pfam" id="PF01494"/>
    </source>
</evidence>
<dbReference type="GO" id="GO:0004497">
    <property type="term" value="F:monooxygenase activity"/>
    <property type="evidence" value="ECO:0007669"/>
    <property type="project" value="InterPro"/>
</dbReference>
<dbReference type="Pfam" id="PF01494">
    <property type="entry name" value="FAD_binding_3"/>
    <property type="match status" value="1"/>
</dbReference>
<keyword evidence="5" id="KW-0812">Transmembrane</keyword>
<feature type="domain" description="FAD-binding" evidence="6">
    <location>
        <begin position="14"/>
        <end position="145"/>
    </location>
</feature>
<evidence type="ECO:0000256" key="4">
    <source>
        <dbReference type="ARBA" id="ARBA00023002"/>
    </source>
</evidence>
<dbReference type="PANTHER" id="PTHR47356:SF2">
    <property type="entry name" value="FAD-BINDING DOMAIN-CONTAINING PROTEIN-RELATED"/>
    <property type="match status" value="1"/>
</dbReference>
<dbReference type="Proteomes" id="UP000726737">
    <property type="component" value="Unassembled WGS sequence"/>
</dbReference>
<reference evidence="7" key="1">
    <citation type="journal article" date="2020" name="Fungal Divers.">
        <title>Resolving the Mortierellaceae phylogeny through synthesis of multi-gene phylogenetics and phylogenomics.</title>
        <authorList>
            <person name="Vandepol N."/>
            <person name="Liber J."/>
            <person name="Desiro A."/>
            <person name="Na H."/>
            <person name="Kennedy M."/>
            <person name="Barry K."/>
            <person name="Grigoriev I.V."/>
            <person name="Miller A.N."/>
            <person name="O'Donnell K."/>
            <person name="Stajich J.E."/>
            <person name="Bonito G."/>
        </authorList>
    </citation>
    <scope>NUCLEOTIDE SEQUENCE</scope>
    <source>
        <strain evidence="7">KOD948</strain>
    </source>
</reference>
<organism evidence="7 8">
    <name type="scientific">Mortierella polycephala</name>
    <dbReference type="NCBI Taxonomy" id="41804"/>
    <lineage>
        <taxon>Eukaryota</taxon>
        <taxon>Fungi</taxon>
        <taxon>Fungi incertae sedis</taxon>
        <taxon>Mucoromycota</taxon>
        <taxon>Mortierellomycotina</taxon>
        <taxon>Mortierellomycetes</taxon>
        <taxon>Mortierellales</taxon>
        <taxon>Mortierellaceae</taxon>
        <taxon>Mortierella</taxon>
    </lineage>
</organism>
<dbReference type="Gene3D" id="3.50.50.60">
    <property type="entry name" value="FAD/NAD(P)-binding domain"/>
    <property type="match status" value="1"/>
</dbReference>
<dbReference type="SUPFAM" id="SSF51905">
    <property type="entry name" value="FAD/NAD(P)-binding domain"/>
    <property type="match status" value="1"/>
</dbReference>
<keyword evidence="4" id="KW-0560">Oxidoreductase</keyword>
<keyword evidence="3" id="KW-0274">FAD</keyword>
<dbReference type="InterPro" id="IPR002938">
    <property type="entry name" value="FAD-bd"/>
</dbReference>
<dbReference type="InterPro" id="IPR036188">
    <property type="entry name" value="FAD/NAD-bd_sf"/>
</dbReference>
<dbReference type="InterPro" id="IPR050562">
    <property type="entry name" value="FAD_mOase_fung"/>
</dbReference>
<evidence type="ECO:0000256" key="3">
    <source>
        <dbReference type="ARBA" id="ARBA00022827"/>
    </source>
</evidence>
<evidence type="ECO:0000256" key="1">
    <source>
        <dbReference type="ARBA" id="ARBA00007992"/>
    </source>
</evidence>
<comment type="caution">
    <text evidence="7">The sequence shown here is derived from an EMBL/GenBank/DDBJ whole genome shotgun (WGS) entry which is preliminary data.</text>
</comment>
<proteinExistence type="inferred from homology"/>
<dbReference type="PANTHER" id="PTHR47356">
    <property type="entry name" value="FAD-DEPENDENT MONOOXYGENASE ASQG-RELATED"/>
    <property type="match status" value="1"/>
</dbReference>
<comment type="similarity">
    <text evidence="1">Belongs to the paxM FAD-dependent monooxygenase family.</text>
</comment>